<dbReference type="InterPro" id="IPR051803">
    <property type="entry name" value="TA_system_RelE-like_toxin"/>
</dbReference>
<evidence type="ECO:0000256" key="2">
    <source>
        <dbReference type="ARBA" id="ARBA00022649"/>
    </source>
</evidence>
<dbReference type="AlphaFoldDB" id="A0A3P3ZQ58"/>
<accession>A0A3P3ZQ58</accession>
<dbReference type="PANTHER" id="PTHR33755">
    <property type="entry name" value="TOXIN PARE1-RELATED"/>
    <property type="match status" value="1"/>
</dbReference>
<dbReference type="Pfam" id="PF05016">
    <property type="entry name" value="ParE_toxin"/>
    <property type="match status" value="1"/>
</dbReference>
<gene>
    <name evidence="3" type="ORF">CARN8_4780002</name>
</gene>
<organism evidence="3">
    <name type="scientific">mine drainage metagenome</name>
    <dbReference type="NCBI Taxonomy" id="410659"/>
    <lineage>
        <taxon>unclassified sequences</taxon>
        <taxon>metagenomes</taxon>
        <taxon>ecological metagenomes</taxon>
    </lineage>
</organism>
<dbReference type="Gene3D" id="3.30.2310.20">
    <property type="entry name" value="RelE-like"/>
    <property type="match status" value="1"/>
</dbReference>
<sequence length="103" mass="11753">MSPVIYAPGAIRDLQRLQEFLRPKNPVAARRAADTIMKAVQMLALQPQIGRPVDDHGPNEYREWLIDFGDSGYVARYRFDVETVTILAVRHQKEAGYYQPPVV</sequence>
<evidence type="ECO:0000256" key="1">
    <source>
        <dbReference type="ARBA" id="ARBA00006226"/>
    </source>
</evidence>
<dbReference type="InterPro" id="IPR035093">
    <property type="entry name" value="RelE/ParE_toxin_dom_sf"/>
</dbReference>
<keyword evidence="2" id="KW-1277">Toxin-antitoxin system</keyword>
<proteinExistence type="inferred from homology"/>
<name>A0A3P3ZQ58_9ZZZZ</name>
<reference evidence="3" key="1">
    <citation type="submission" date="2018-10" db="EMBL/GenBank/DDBJ databases">
        <authorList>
            <person name="Plewniak F."/>
        </authorList>
    </citation>
    <scope>NUCLEOTIDE SEQUENCE</scope>
</reference>
<protein>
    <submittedName>
        <fullName evidence="3">Plasmid stabilization protein</fullName>
    </submittedName>
</protein>
<dbReference type="EMBL" id="UOYP01000421">
    <property type="protein sequence ID" value="VAY89011.1"/>
    <property type="molecule type" value="Genomic_DNA"/>
</dbReference>
<dbReference type="PANTHER" id="PTHR33755:SF7">
    <property type="entry name" value="TOXIN MODULE OF TOXIN-ANTITOXIN SYSTEM RELE_STBE FAMILY"/>
    <property type="match status" value="1"/>
</dbReference>
<dbReference type="InterPro" id="IPR007712">
    <property type="entry name" value="RelE/ParE_toxin"/>
</dbReference>
<evidence type="ECO:0000313" key="3">
    <source>
        <dbReference type="EMBL" id="VAY89011.1"/>
    </source>
</evidence>
<comment type="similarity">
    <text evidence="1">Belongs to the RelE toxin family.</text>
</comment>